<gene>
    <name evidence="1" type="ORF">COV04_03330</name>
</gene>
<dbReference type="EMBL" id="PFET01000011">
    <property type="protein sequence ID" value="PJE75715.1"/>
    <property type="molecule type" value="Genomic_DNA"/>
</dbReference>
<accession>A0A2M8LE66</accession>
<dbReference type="SUPFAM" id="SSF55486">
    <property type="entry name" value="Metalloproteases ('zincins'), catalytic domain"/>
    <property type="match status" value="1"/>
</dbReference>
<sequence>MTDNEFEELVERALDDIPERFQKLMNNVAILVEEDARPEQSGEVPLRSGEVLLGLYQGVPLTKRGPNYGMVLPDKITLFKSAILAIGQTEDSIAKLITETVWHEIGHHFGMNEARVREAEKKRKDHAAH</sequence>
<name>A0A2M8LE66_9BACT</name>
<protein>
    <recommendedName>
        <fullName evidence="3">Metallopeptidase family protein</fullName>
    </recommendedName>
</protein>
<dbReference type="InterPro" id="IPR010428">
    <property type="entry name" value="Zincin_1"/>
</dbReference>
<organism evidence="1 2">
    <name type="scientific">Candidatus Uhrbacteria bacterium CG10_big_fil_rev_8_21_14_0_10_48_11</name>
    <dbReference type="NCBI Taxonomy" id="1975037"/>
    <lineage>
        <taxon>Bacteria</taxon>
        <taxon>Candidatus Uhriibacteriota</taxon>
    </lineage>
</organism>
<dbReference type="Pfam" id="PF06262">
    <property type="entry name" value="Zincin_1"/>
    <property type="match status" value="1"/>
</dbReference>
<evidence type="ECO:0000313" key="2">
    <source>
        <dbReference type="Proteomes" id="UP000231152"/>
    </source>
</evidence>
<dbReference type="InterPro" id="IPR038555">
    <property type="entry name" value="Zincin_1_sf"/>
</dbReference>
<dbReference type="Proteomes" id="UP000231152">
    <property type="component" value="Unassembled WGS sequence"/>
</dbReference>
<comment type="caution">
    <text evidence="1">The sequence shown here is derived from an EMBL/GenBank/DDBJ whole genome shotgun (WGS) entry which is preliminary data.</text>
</comment>
<dbReference type="CDD" id="cd12952">
    <property type="entry name" value="MMP_ACEL2062"/>
    <property type="match status" value="1"/>
</dbReference>
<dbReference type="Gene3D" id="3.30.2010.20">
    <property type="match status" value="1"/>
</dbReference>
<reference evidence="1 2" key="1">
    <citation type="submission" date="2017-09" db="EMBL/GenBank/DDBJ databases">
        <title>Depth-based differentiation of microbial function through sediment-hosted aquifers and enrichment of novel symbionts in the deep terrestrial subsurface.</title>
        <authorList>
            <person name="Probst A.J."/>
            <person name="Ladd B."/>
            <person name="Jarett J.K."/>
            <person name="Geller-Mcgrath D.E."/>
            <person name="Sieber C.M."/>
            <person name="Emerson J.B."/>
            <person name="Anantharaman K."/>
            <person name="Thomas B.C."/>
            <person name="Malmstrom R."/>
            <person name="Stieglmeier M."/>
            <person name="Klingl A."/>
            <person name="Woyke T."/>
            <person name="Ryan C.M."/>
            <person name="Banfield J.F."/>
        </authorList>
    </citation>
    <scope>NUCLEOTIDE SEQUENCE [LARGE SCALE GENOMIC DNA]</scope>
    <source>
        <strain evidence="1">CG10_big_fil_rev_8_21_14_0_10_48_11</strain>
    </source>
</reference>
<proteinExistence type="predicted"/>
<evidence type="ECO:0008006" key="3">
    <source>
        <dbReference type="Google" id="ProtNLM"/>
    </source>
</evidence>
<dbReference type="AlphaFoldDB" id="A0A2M8LE66"/>
<evidence type="ECO:0000313" key="1">
    <source>
        <dbReference type="EMBL" id="PJE75715.1"/>
    </source>
</evidence>